<evidence type="ECO:0000313" key="3">
    <source>
        <dbReference type="Proteomes" id="UP000785613"/>
    </source>
</evidence>
<keyword evidence="3" id="KW-1185">Reference proteome</keyword>
<feature type="signal peptide" evidence="1">
    <location>
        <begin position="1"/>
        <end position="18"/>
    </location>
</feature>
<sequence>MKNTLFVFLLAVSTVCHAHETARLPKDVVKFMERRDACDHFRGEVTNVDDRKRLEQIIRKANSLCRGSDRQLAKLRRKYAENEAVISGLKEYEDTINAPAQ</sequence>
<name>A0ABX0LGG2_9BURK</name>
<accession>A0ABX0LGG2</accession>
<evidence type="ECO:0000256" key="1">
    <source>
        <dbReference type="SAM" id="SignalP"/>
    </source>
</evidence>
<organism evidence="2 3">
    <name type="scientific">Massilia rubra</name>
    <dbReference type="NCBI Taxonomy" id="2607910"/>
    <lineage>
        <taxon>Bacteria</taxon>
        <taxon>Pseudomonadati</taxon>
        <taxon>Pseudomonadota</taxon>
        <taxon>Betaproteobacteria</taxon>
        <taxon>Burkholderiales</taxon>
        <taxon>Oxalobacteraceae</taxon>
        <taxon>Telluria group</taxon>
        <taxon>Massilia</taxon>
    </lineage>
</organism>
<dbReference type="EMBL" id="VUYU01000005">
    <property type="protein sequence ID" value="NHZ33794.1"/>
    <property type="molecule type" value="Genomic_DNA"/>
</dbReference>
<dbReference type="RefSeq" id="WP_167223735.1">
    <property type="nucleotide sequence ID" value="NZ_VUYU01000005.1"/>
</dbReference>
<protein>
    <submittedName>
        <fullName evidence="2">Uncharacterized protein</fullName>
    </submittedName>
</protein>
<evidence type="ECO:0000313" key="2">
    <source>
        <dbReference type="EMBL" id="NHZ33794.1"/>
    </source>
</evidence>
<feature type="chain" id="PRO_5046835756" evidence="1">
    <location>
        <begin position="19"/>
        <end position="101"/>
    </location>
</feature>
<proteinExistence type="predicted"/>
<keyword evidence="1" id="KW-0732">Signal</keyword>
<dbReference type="Proteomes" id="UP000785613">
    <property type="component" value="Unassembled WGS sequence"/>
</dbReference>
<reference evidence="2 3" key="1">
    <citation type="submission" date="2019-09" db="EMBL/GenBank/DDBJ databases">
        <title>Taxonomy of Antarctic Massilia spp.: description of Massilia rubra sp. nov., Massilia aquatica sp. nov., Massilia mucilaginosa sp. nov., Massilia frigida sp. nov. isolated from streams, lakes and regoliths.</title>
        <authorList>
            <person name="Holochova P."/>
            <person name="Sedlacek I."/>
            <person name="Kralova S."/>
            <person name="Maslanova I."/>
            <person name="Busse H.-J."/>
            <person name="Stankova E."/>
            <person name="Vrbovska V."/>
            <person name="Kovarovic V."/>
            <person name="Bartak M."/>
            <person name="Svec P."/>
            <person name="Pantucek R."/>
        </authorList>
    </citation>
    <scope>NUCLEOTIDE SEQUENCE [LARGE SCALE GENOMIC DNA]</scope>
    <source>
        <strain evidence="2 3">CCM 8692</strain>
    </source>
</reference>
<gene>
    <name evidence="2" type="ORF">F0185_09345</name>
</gene>
<comment type="caution">
    <text evidence="2">The sequence shown here is derived from an EMBL/GenBank/DDBJ whole genome shotgun (WGS) entry which is preliminary data.</text>
</comment>